<organism evidence="1 2">
    <name type="scientific">Chaenocephalus aceratus</name>
    <name type="common">Blackfin icefish</name>
    <name type="synonym">Chaenichthys aceratus</name>
    <dbReference type="NCBI Taxonomy" id="36190"/>
    <lineage>
        <taxon>Eukaryota</taxon>
        <taxon>Metazoa</taxon>
        <taxon>Chordata</taxon>
        <taxon>Craniata</taxon>
        <taxon>Vertebrata</taxon>
        <taxon>Euteleostomi</taxon>
        <taxon>Actinopterygii</taxon>
        <taxon>Neopterygii</taxon>
        <taxon>Teleostei</taxon>
        <taxon>Neoteleostei</taxon>
        <taxon>Acanthomorphata</taxon>
        <taxon>Eupercaria</taxon>
        <taxon>Perciformes</taxon>
        <taxon>Notothenioidei</taxon>
        <taxon>Channichthyidae</taxon>
        <taxon>Chaenocephalus</taxon>
    </lineage>
</organism>
<proteinExistence type="predicted"/>
<comment type="caution">
    <text evidence="1">The sequence shown here is derived from an EMBL/GenBank/DDBJ whole genome shotgun (WGS) entry which is preliminary data.</text>
</comment>
<dbReference type="EMBL" id="CM043800">
    <property type="protein sequence ID" value="KAI4810891.1"/>
    <property type="molecule type" value="Genomic_DNA"/>
</dbReference>
<keyword evidence="2" id="KW-1185">Reference proteome</keyword>
<reference evidence="1" key="1">
    <citation type="submission" date="2022-05" db="EMBL/GenBank/DDBJ databases">
        <title>Chromosome-level genome of Chaenocephalus aceratus.</title>
        <authorList>
            <person name="Park H."/>
        </authorList>
    </citation>
    <scope>NUCLEOTIDE SEQUENCE</scope>
    <source>
        <strain evidence="1">KU_202001</strain>
    </source>
</reference>
<name>A0ACB9WC05_CHAAC</name>
<evidence type="ECO:0000313" key="2">
    <source>
        <dbReference type="Proteomes" id="UP001057452"/>
    </source>
</evidence>
<protein>
    <submittedName>
        <fullName evidence="1">Uncharacterized protein</fullName>
    </submittedName>
</protein>
<accession>A0ACB9WC05</accession>
<feature type="non-terminal residue" evidence="1">
    <location>
        <position position="1"/>
    </location>
</feature>
<evidence type="ECO:0000313" key="1">
    <source>
        <dbReference type="EMBL" id="KAI4810891.1"/>
    </source>
</evidence>
<dbReference type="Proteomes" id="UP001057452">
    <property type="component" value="Chromosome 16"/>
</dbReference>
<feature type="non-terminal residue" evidence="1">
    <location>
        <position position="140"/>
    </location>
</feature>
<sequence length="140" mass="15373">NLALAPVFRRYQSREKTLARRGDASVLVLKSRTTQVYVVPELAEMPPRGHPSSLPSDKLQLTSLPVHPEGSFLYIHSGRGDGITAGCSSPYLERICTVICVGGLVLPRRRTHSNMENTGNTEKHISHIVEGLRGPSSRCE</sequence>
<gene>
    <name evidence="1" type="ORF">KUCAC02_013818</name>
</gene>